<dbReference type="AlphaFoldDB" id="A0A8J4DRG4"/>
<proteinExistence type="predicted"/>
<evidence type="ECO:0000313" key="2">
    <source>
        <dbReference type="EMBL" id="GIJ47634.1"/>
    </source>
</evidence>
<gene>
    <name evidence="2" type="ORF">Val02_45200</name>
</gene>
<feature type="region of interest" description="Disordered" evidence="1">
    <location>
        <begin position="1"/>
        <end position="75"/>
    </location>
</feature>
<accession>A0A8J4DRG4</accession>
<dbReference type="Proteomes" id="UP000619260">
    <property type="component" value="Unassembled WGS sequence"/>
</dbReference>
<dbReference type="EMBL" id="BOPF01000016">
    <property type="protein sequence ID" value="GIJ47634.1"/>
    <property type="molecule type" value="Genomic_DNA"/>
</dbReference>
<dbReference type="RefSeq" id="WP_203901152.1">
    <property type="nucleotide sequence ID" value="NZ_BOPF01000016.1"/>
</dbReference>
<name>A0A8J4DRG4_9ACTN</name>
<feature type="compositionally biased region" description="Basic and acidic residues" evidence="1">
    <location>
        <begin position="55"/>
        <end position="74"/>
    </location>
</feature>
<keyword evidence="3" id="KW-1185">Reference proteome</keyword>
<reference evidence="2" key="1">
    <citation type="submission" date="2021-01" db="EMBL/GenBank/DDBJ databases">
        <title>Whole genome shotgun sequence of Virgisporangium aliadipatigenens NBRC 105644.</title>
        <authorList>
            <person name="Komaki H."/>
            <person name="Tamura T."/>
        </authorList>
    </citation>
    <scope>NUCLEOTIDE SEQUENCE</scope>
    <source>
        <strain evidence="2">NBRC 105644</strain>
    </source>
</reference>
<sequence>MAEDPGYNPDPNINNNDYLPDDDEETETPPPPEEHKDIPDAYMPELTQQWTDAPHLPDKKIDKDAKGQEAKEPPVHAAWTVRPGQLRDMENGLLGELKTQISDYMALRSYVQARKGTAGNDGLVHDSIFQPRIPPGWVEIATEGLNVQVQHMNTDNLLGAKPEQAVEYGDMMENALAAAANAIFIVGEFVQCLNEAAQAYVAADITATMPPPPKIGNG</sequence>
<feature type="compositionally biased region" description="Low complexity" evidence="1">
    <location>
        <begin position="1"/>
        <end position="18"/>
    </location>
</feature>
<comment type="caution">
    <text evidence="2">The sequence shown here is derived from an EMBL/GenBank/DDBJ whole genome shotgun (WGS) entry which is preliminary data.</text>
</comment>
<evidence type="ECO:0000313" key="3">
    <source>
        <dbReference type="Proteomes" id="UP000619260"/>
    </source>
</evidence>
<organism evidence="2 3">
    <name type="scientific">Virgisporangium aliadipatigenens</name>
    <dbReference type="NCBI Taxonomy" id="741659"/>
    <lineage>
        <taxon>Bacteria</taxon>
        <taxon>Bacillati</taxon>
        <taxon>Actinomycetota</taxon>
        <taxon>Actinomycetes</taxon>
        <taxon>Micromonosporales</taxon>
        <taxon>Micromonosporaceae</taxon>
        <taxon>Virgisporangium</taxon>
    </lineage>
</organism>
<protein>
    <submittedName>
        <fullName evidence="2">Uncharacterized protein</fullName>
    </submittedName>
</protein>
<evidence type="ECO:0000256" key="1">
    <source>
        <dbReference type="SAM" id="MobiDB-lite"/>
    </source>
</evidence>